<dbReference type="RefSeq" id="WP_116885748.1">
    <property type="nucleotide sequence ID" value="NZ_CABMMC010000118.1"/>
</dbReference>
<sequence length="376" mass="40426">MMKTAIIGSGVAALEAAIQIKALKPESEVVMYSREKVRPYRRPALSGMIAEPMNEAQFYIKPETFYQDKGIRLELDHTVTVIQPSEKFLTFADGTAAAFDKLLIATGSRCFLPPVPGIEGENVLSLREFADFERIEKRLEAGVRKIVVIGGGLLGLELAESLLERGCEVVVTEGCPALLPRNLDAEAAAIVEKKLAEVPNLTLRFGVKVQAVEPDGVVLESGKIPAELVMVSAGARANTALAAAAGIRCNRGIAVDDRMRTSAPDIFAAGDCAEVDGVCYGLFNAAKMMGQAAGRNIAGEEACFRPESYPARLAVFGLKLFSAGCFDTPQAETSYDPETGNFRKLFRDDSGRLAGCILMGDLRESLKLQAEIDSSR</sequence>
<comment type="cofactor">
    <cofactor evidence="1">
        <name>FAD</name>
        <dbReference type="ChEBI" id="CHEBI:57692"/>
    </cofactor>
</comment>
<dbReference type="PANTHER" id="PTHR43429:SF3">
    <property type="entry name" value="NITRITE REDUCTASE [NAD(P)H]"/>
    <property type="match status" value="1"/>
</dbReference>
<keyword evidence="8" id="KW-1185">Reference proteome</keyword>
<comment type="caution">
    <text evidence="7">The sequence shown here is derived from an EMBL/GenBank/DDBJ whole genome shotgun (WGS) entry which is preliminary data.</text>
</comment>
<dbReference type="SUPFAM" id="SSF51905">
    <property type="entry name" value="FAD/NAD(P)-binding domain"/>
    <property type="match status" value="1"/>
</dbReference>
<dbReference type="EMBL" id="QEKH01000043">
    <property type="protein sequence ID" value="PVY35151.1"/>
    <property type="molecule type" value="Genomic_DNA"/>
</dbReference>
<feature type="domain" description="FAD/NAD(P)-binding" evidence="5">
    <location>
        <begin position="3"/>
        <end position="277"/>
    </location>
</feature>
<dbReference type="Gene3D" id="3.30.390.30">
    <property type="match status" value="1"/>
</dbReference>
<dbReference type="Proteomes" id="UP000245959">
    <property type="component" value="Unassembled WGS sequence"/>
</dbReference>
<dbReference type="AlphaFoldDB" id="A0A2U1AFG6"/>
<feature type="domain" description="NADH-rubredoxin oxidoreductase C-terminal" evidence="6">
    <location>
        <begin position="312"/>
        <end position="375"/>
    </location>
</feature>
<protein>
    <submittedName>
        <fullName evidence="7">Nitrite reductase (NADH) large subunit</fullName>
    </submittedName>
</protein>
<evidence type="ECO:0000256" key="4">
    <source>
        <dbReference type="ARBA" id="ARBA00022827"/>
    </source>
</evidence>
<evidence type="ECO:0000259" key="5">
    <source>
        <dbReference type="Pfam" id="PF07992"/>
    </source>
</evidence>
<evidence type="ECO:0000256" key="1">
    <source>
        <dbReference type="ARBA" id="ARBA00001974"/>
    </source>
</evidence>
<gene>
    <name evidence="7" type="ORF">C8D82_14312</name>
</gene>
<evidence type="ECO:0000313" key="7">
    <source>
        <dbReference type="EMBL" id="PVY35151.1"/>
    </source>
</evidence>
<dbReference type="PANTHER" id="PTHR43429">
    <property type="entry name" value="PYRIDINE NUCLEOTIDE-DISULFIDE OXIDOREDUCTASE DOMAIN-CONTAINING"/>
    <property type="match status" value="1"/>
</dbReference>
<dbReference type="InterPro" id="IPR050260">
    <property type="entry name" value="FAD-bd_OxRdtase"/>
</dbReference>
<dbReference type="InterPro" id="IPR041575">
    <property type="entry name" value="Rubredoxin_C"/>
</dbReference>
<dbReference type="GeneID" id="78297013"/>
<accession>A0A2U1AFG6</accession>
<keyword evidence="3" id="KW-0285">Flavoprotein</keyword>
<name>A0A2U1AFG6_9BACT</name>
<organism evidence="7 8">
    <name type="scientific">Victivallis vadensis</name>
    <dbReference type="NCBI Taxonomy" id="172901"/>
    <lineage>
        <taxon>Bacteria</taxon>
        <taxon>Pseudomonadati</taxon>
        <taxon>Lentisphaerota</taxon>
        <taxon>Lentisphaeria</taxon>
        <taxon>Victivallales</taxon>
        <taxon>Victivallaceae</taxon>
        <taxon>Victivallis</taxon>
    </lineage>
</organism>
<dbReference type="InterPro" id="IPR023753">
    <property type="entry name" value="FAD/NAD-binding_dom"/>
</dbReference>
<keyword evidence="4" id="KW-0274">FAD</keyword>
<reference evidence="7 8" key="1">
    <citation type="submission" date="2018-04" db="EMBL/GenBank/DDBJ databases">
        <title>Genomic Encyclopedia of Type Strains, Phase IV (KMG-IV): sequencing the most valuable type-strain genomes for metagenomic binning, comparative biology and taxonomic classification.</title>
        <authorList>
            <person name="Goeker M."/>
        </authorList>
    </citation>
    <scope>NUCLEOTIDE SEQUENCE [LARGE SCALE GENOMIC DNA]</scope>
    <source>
        <strain evidence="7 8">DSM 14823</strain>
    </source>
</reference>
<comment type="similarity">
    <text evidence="2">Belongs to the FAD-dependent oxidoreductase family.</text>
</comment>
<evidence type="ECO:0000259" key="6">
    <source>
        <dbReference type="Pfam" id="PF18267"/>
    </source>
</evidence>
<evidence type="ECO:0000256" key="3">
    <source>
        <dbReference type="ARBA" id="ARBA00022630"/>
    </source>
</evidence>
<dbReference type="Pfam" id="PF18267">
    <property type="entry name" value="Rubredoxin_C"/>
    <property type="match status" value="1"/>
</dbReference>
<evidence type="ECO:0000313" key="8">
    <source>
        <dbReference type="Proteomes" id="UP000245959"/>
    </source>
</evidence>
<evidence type="ECO:0000256" key="2">
    <source>
        <dbReference type="ARBA" id="ARBA00006442"/>
    </source>
</evidence>
<dbReference type="OrthoDB" id="9807946at2"/>
<proteinExistence type="inferred from homology"/>
<dbReference type="Gene3D" id="3.50.50.60">
    <property type="entry name" value="FAD/NAD(P)-binding domain"/>
    <property type="match status" value="2"/>
</dbReference>
<dbReference type="Pfam" id="PF07992">
    <property type="entry name" value="Pyr_redox_2"/>
    <property type="match status" value="1"/>
</dbReference>
<dbReference type="InterPro" id="IPR036188">
    <property type="entry name" value="FAD/NAD-bd_sf"/>
</dbReference>
<dbReference type="GO" id="GO:0016491">
    <property type="term" value="F:oxidoreductase activity"/>
    <property type="evidence" value="ECO:0007669"/>
    <property type="project" value="InterPro"/>
</dbReference>
<dbReference type="InterPro" id="IPR016156">
    <property type="entry name" value="FAD/NAD-linked_Rdtase_dimer_sf"/>
</dbReference>
<dbReference type="PRINTS" id="PR00411">
    <property type="entry name" value="PNDRDTASEI"/>
</dbReference>
<dbReference type="PRINTS" id="PR00368">
    <property type="entry name" value="FADPNR"/>
</dbReference>